<evidence type="ECO:0000313" key="2">
    <source>
        <dbReference type="EMBL" id="MFL9844250.1"/>
    </source>
</evidence>
<keyword evidence="1" id="KW-0812">Transmembrane</keyword>
<proteinExistence type="predicted"/>
<feature type="transmembrane region" description="Helical" evidence="1">
    <location>
        <begin position="384"/>
        <end position="401"/>
    </location>
</feature>
<feature type="transmembrane region" description="Helical" evidence="1">
    <location>
        <begin position="355"/>
        <end position="372"/>
    </location>
</feature>
<comment type="caution">
    <text evidence="2">The sequence shown here is derived from an EMBL/GenBank/DDBJ whole genome shotgun (WGS) entry which is preliminary data.</text>
</comment>
<organism evidence="2 3">
    <name type="scientific">Flavobacterium rhizosphaerae</name>
    <dbReference type="NCBI Taxonomy" id="3163298"/>
    <lineage>
        <taxon>Bacteria</taxon>
        <taxon>Pseudomonadati</taxon>
        <taxon>Bacteroidota</taxon>
        <taxon>Flavobacteriia</taxon>
        <taxon>Flavobacteriales</taxon>
        <taxon>Flavobacteriaceae</taxon>
        <taxon>Flavobacterium</taxon>
    </lineage>
</organism>
<evidence type="ECO:0000313" key="3">
    <source>
        <dbReference type="Proteomes" id="UP001629156"/>
    </source>
</evidence>
<keyword evidence="1" id="KW-1133">Transmembrane helix</keyword>
<gene>
    <name evidence="2" type="ORF">ABS766_07455</name>
</gene>
<evidence type="ECO:0000256" key="1">
    <source>
        <dbReference type="SAM" id="Phobius"/>
    </source>
</evidence>
<accession>A0ABW8YYL4</accession>
<feature type="transmembrane region" description="Helical" evidence="1">
    <location>
        <begin position="413"/>
        <end position="431"/>
    </location>
</feature>
<reference evidence="2 3" key="1">
    <citation type="submission" date="2024-06" db="EMBL/GenBank/DDBJ databases">
        <authorList>
            <person name="Kaempfer P."/>
            <person name="Viver T."/>
        </authorList>
    </citation>
    <scope>NUCLEOTIDE SEQUENCE [LARGE SCALE GENOMIC DNA]</scope>
    <source>
        <strain evidence="2 3">ST-119</strain>
    </source>
</reference>
<evidence type="ECO:0008006" key="4">
    <source>
        <dbReference type="Google" id="ProtNLM"/>
    </source>
</evidence>
<dbReference type="EMBL" id="JBELPZ010000005">
    <property type="protein sequence ID" value="MFL9844250.1"/>
    <property type="molecule type" value="Genomic_DNA"/>
</dbReference>
<name>A0ABW8YYL4_9FLAO</name>
<keyword evidence="3" id="KW-1185">Reference proteome</keyword>
<dbReference type="RefSeq" id="WP_408084499.1">
    <property type="nucleotide sequence ID" value="NZ_JBELPZ010000005.1"/>
</dbReference>
<sequence length="442" mass="52230">MTVNELRESISVGKRNFSNQKFTSNISIKQGDLERVDYCKFYDCIFERKLILKDLNSRTIKFQNCTFNNSVTFENCNLHELSITGIKSIKELRISDSIFNSVRLNSSDFINSDFFLINNYIRVDLNCSEMMINSGKFIINSRDKNENSTIKADFRNSFFDEFILLGNLNELLFQGSRIKKLSFEHVNVNKAYFKNSEFGKEALFYNCNFNFNVSFSNIKCKIGEFRIQICTVKGNSYFNNAVFDKLFISDTVFESRSSFNNVAINHFELYLVNFLKPVYFDELKIGIIKDCNRATLRTIKQELQKTDNRIDYNRFRGYELQAYYKELKWNGNFRDKFILGATWLATGFDHSWRKALAFTIFFGLFWYSILYFWEYHGAFDITEINTYFVGAFRFFLITNFSSPFDNGEYLKNAAYWLPFVFGKIFIAFGIYEMIQAFRKFKV</sequence>
<protein>
    <recommendedName>
        <fullName evidence="4">Pentapeptide repeat-containing protein</fullName>
    </recommendedName>
</protein>
<dbReference type="Proteomes" id="UP001629156">
    <property type="component" value="Unassembled WGS sequence"/>
</dbReference>
<dbReference type="Gene3D" id="2.160.20.80">
    <property type="entry name" value="E3 ubiquitin-protein ligase SopA"/>
    <property type="match status" value="1"/>
</dbReference>
<keyword evidence="1" id="KW-0472">Membrane</keyword>